<gene>
    <name evidence="1" type="ORF">RCO7_04008</name>
</gene>
<proteinExistence type="predicted"/>
<protein>
    <submittedName>
        <fullName evidence="1">Uncharacterized protein</fullName>
    </submittedName>
</protein>
<accession>A0A1E1LQ56</accession>
<name>A0A1E1LQ56_9HELO</name>
<dbReference type="EMBL" id="FJUW01000074">
    <property type="protein sequence ID" value="CZT12613.1"/>
    <property type="molecule type" value="Genomic_DNA"/>
</dbReference>
<dbReference type="Proteomes" id="UP000178129">
    <property type="component" value="Unassembled WGS sequence"/>
</dbReference>
<comment type="caution">
    <text evidence="1">The sequence shown here is derived from an EMBL/GenBank/DDBJ whole genome shotgun (WGS) entry which is preliminary data.</text>
</comment>
<dbReference type="AlphaFoldDB" id="A0A1E1LQ56"/>
<sequence>MSEYDKSYWIDQVVQDEQLHPSGLLIPFMVLRAPKSSYDSVCTLKDPAFSHAAHASGLSDPAPEYSSQFQNCLANPGFPNDSAAANIGLEFLSDMATNSCRPQPVLNLSLSLSVSPDPGYALDHDSEDLQVMEDFEMVFYAESTLPDTYQTFAPAAVSAYSQTSVPLPPGPIHVQGQNTCAYCSKNFMRDSGRRRHNPESTVLTDPCKFAKFQAVTKDSVRALRGILVKTSLSNICTSSMQIWDMLKGFERFLWCENSVENDEFEFLGLVLRVWFWNDSDGM</sequence>
<evidence type="ECO:0000313" key="2">
    <source>
        <dbReference type="Proteomes" id="UP000178129"/>
    </source>
</evidence>
<organism evidence="1 2">
    <name type="scientific">Rhynchosporium graminicola</name>
    <dbReference type="NCBI Taxonomy" id="2792576"/>
    <lineage>
        <taxon>Eukaryota</taxon>
        <taxon>Fungi</taxon>
        <taxon>Dikarya</taxon>
        <taxon>Ascomycota</taxon>
        <taxon>Pezizomycotina</taxon>
        <taxon>Leotiomycetes</taxon>
        <taxon>Helotiales</taxon>
        <taxon>Ploettnerulaceae</taxon>
        <taxon>Rhynchosporium</taxon>
    </lineage>
</organism>
<dbReference type="InParanoid" id="A0A1E1LQ56"/>
<keyword evidence="2" id="KW-1185">Reference proteome</keyword>
<reference evidence="2" key="1">
    <citation type="submission" date="2016-03" db="EMBL/GenBank/DDBJ databases">
        <authorList>
            <person name="Ploux O."/>
        </authorList>
    </citation>
    <scope>NUCLEOTIDE SEQUENCE [LARGE SCALE GENOMIC DNA]</scope>
    <source>
        <strain evidence="2">UK7</strain>
    </source>
</reference>
<evidence type="ECO:0000313" key="1">
    <source>
        <dbReference type="EMBL" id="CZT12613.1"/>
    </source>
</evidence>